<evidence type="ECO:0000313" key="2">
    <source>
        <dbReference type="EMBL" id="WHS68329.1"/>
    </source>
</evidence>
<protein>
    <recommendedName>
        <fullName evidence="1">Thioredoxin domain-containing protein</fullName>
    </recommendedName>
</protein>
<proteinExistence type="predicted"/>
<dbReference type="Pfam" id="PF00085">
    <property type="entry name" value="Thioredoxin"/>
    <property type="match status" value="1"/>
</dbReference>
<dbReference type="Proteomes" id="UP001223176">
    <property type="component" value="Segment"/>
</dbReference>
<sequence>MAYSVIKYFGTSCAPCKAIEPIFKKVQDELEEEGFTFESRSIEDDGVREEARTFGIRGVPTIIVFDENKKPVGFKTGMQSEDMLRNFILSTVRGLD</sequence>
<evidence type="ECO:0000313" key="3">
    <source>
        <dbReference type="Proteomes" id="UP001223176"/>
    </source>
</evidence>
<dbReference type="CDD" id="cd02947">
    <property type="entry name" value="TRX_family"/>
    <property type="match status" value="1"/>
</dbReference>
<dbReference type="InterPro" id="IPR013766">
    <property type="entry name" value="Thioredoxin_domain"/>
</dbReference>
<dbReference type="InterPro" id="IPR036249">
    <property type="entry name" value="Thioredoxin-like_sf"/>
</dbReference>
<keyword evidence="3" id="KW-1185">Reference proteome</keyword>
<dbReference type="SUPFAM" id="SSF52833">
    <property type="entry name" value="Thioredoxin-like"/>
    <property type="match status" value="1"/>
</dbReference>
<dbReference type="EMBL" id="OQ829281">
    <property type="protein sequence ID" value="WHS68329.1"/>
    <property type="molecule type" value="Genomic_DNA"/>
</dbReference>
<organism evidence="2 3">
    <name type="scientific">phage PKM.Lu.22.1</name>
    <dbReference type="NCBI Taxonomy" id="3049197"/>
    <lineage>
        <taxon>Viruses</taxon>
        <taxon>Duplodnaviria</taxon>
        <taxon>Heunggongvirae</taxon>
        <taxon>Uroviricota</taxon>
        <taxon>Caudoviricetes</taxon>
        <taxon>Grimontviridae</taxon>
    </lineage>
</organism>
<accession>A0AAF0RDG8</accession>
<dbReference type="Gene3D" id="3.40.30.10">
    <property type="entry name" value="Glutaredoxin"/>
    <property type="match status" value="1"/>
</dbReference>
<evidence type="ECO:0000259" key="1">
    <source>
        <dbReference type="PROSITE" id="PS51352"/>
    </source>
</evidence>
<name>A0AAF0RDG8_9CAUD</name>
<reference evidence="2" key="1">
    <citation type="submission" date="2023-04" db="EMBL/GenBank/DDBJ databases">
        <title>Isolation and Characterization of Novel Plasmid-specific Phages Infecting Bacteria Carrying Diverse Conjugative Plasmids.</title>
        <authorList>
            <person name="Parra B."/>
            <person name="Cockx B."/>
            <person name="Lutz V.T."/>
            <person name="Bronsted L."/>
            <person name="Smets B.F."/>
            <person name="Dechesne A."/>
        </authorList>
    </citation>
    <scope>NUCLEOTIDE SEQUENCE</scope>
</reference>
<feature type="domain" description="Thioredoxin" evidence="1">
    <location>
        <begin position="1"/>
        <end position="93"/>
    </location>
</feature>
<dbReference type="PROSITE" id="PS51352">
    <property type="entry name" value="THIOREDOXIN_2"/>
    <property type="match status" value="1"/>
</dbReference>